<sequence length="48" mass="5922">MERYGERFLQFLPVLLPFLLLPLILEWEWRLAHPGWFRRFPDDILHGS</sequence>
<protein>
    <submittedName>
        <fullName evidence="1">Uncharacterized protein</fullName>
    </submittedName>
</protein>
<reference evidence="1 2" key="1">
    <citation type="journal article" date="2019" name="Int. J. Syst. Evol. Microbiol.">
        <title>Acidithiobacillus sulfuriphilus sp. nov.: an extremely acidophilic sulfur-oxidizing chemolithotroph isolated from a neutral pH environment.</title>
        <authorList>
            <person name="Falagan C."/>
            <person name="Moya-Beltran A."/>
            <person name="Castro M."/>
            <person name="Quatrini R."/>
            <person name="Johnson D.B."/>
        </authorList>
    </citation>
    <scope>NUCLEOTIDE SEQUENCE [LARGE SCALE GENOMIC DNA]</scope>
    <source>
        <strain evidence="1 2">CJ-2</strain>
    </source>
</reference>
<accession>A0ACD5HMH5</accession>
<gene>
    <name evidence="1" type="ORF">EC580_011255</name>
</gene>
<dbReference type="EMBL" id="CP127527">
    <property type="protein sequence ID" value="XRI76521.1"/>
    <property type="molecule type" value="Genomic_DNA"/>
</dbReference>
<organism evidence="1 2">
    <name type="scientific">Acidithiobacillus sulfuriphilus</name>
    <dbReference type="NCBI Taxonomy" id="1867749"/>
    <lineage>
        <taxon>Bacteria</taxon>
        <taxon>Pseudomonadati</taxon>
        <taxon>Pseudomonadota</taxon>
        <taxon>Acidithiobacillia</taxon>
        <taxon>Acidithiobacillales</taxon>
        <taxon>Acidithiobacillaceae</taxon>
        <taxon>Acidithiobacillus</taxon>
    </lineage>
</organism>
<proteinExistence type="predicted"/>
<evidence type="ECO:0000313" key="1">
    <source>
        <dbReference type="EMBL" id="XRI76521.1"/>
    </source>
</evidence>
<dbReference type="Proteomes" id="UP000271650">
    <property type="component" value="Chromosome"/>
</dbReference>
<evidence type="ECO:0000313" key="2">
    <source>
        <dbReference type="Proteomes" id="UP000271650"/>
    </source>
</evidence>
<keyword evidence="2" id="KW-1185">Reference proteome</keyword>
<name>A0ACD5HMH5_9PROT</name>